<dbReference type="EMBL" id="LS483469">
    <property type="protein sequence ID" value="SQI36827.1"/>
    <property type="molecule type" value="Genomic_DNA"/>
</dbReference>
<sequence length="38" mass="4376">MLTGLSETGYPRVYVTEDGFNYVGGIFQDDIKKRMVKF</sequence>
<dbReference type="AlphaFoldDB" id="A0A2X4UAI8"/>
<proteinExistence type="predicted"/>
<name>A0A2X4UAI8_SERPL</name>
<reference evidence="1 2" key="1">
    <citation type="submission" date="2018-06" db="EMBL/GenBank/DDBJ databases">
        <authorList>
            <consortium name="Pathogen Informatics"/>
            <person name="Doyle S."/>
        </authorList>
    </citation>
    <scope>NUCLEOTIDE SEQUENCE [LARGE SCALE GENOMIC DNA]</scope>
    <source>
        <strain evidence="1 2">NCTC12961</strain>
    </source>
</reference>
<evidence type="ECO:0000313" key="2">
    <source>
        <dbReference type="Proteomes" id="UP000248897"/>
    </source>
</evidence>
<accession>A0A2X4UAI8</accession>
<dbReference type="Proteomes" id="UP000248897">
    <property type="component" value="Chromosome 1"/>
</dbReference>
<gene>
    <name evidence="1" type="ORF">NCTC12961_02264</name>
</gene>
<evidence type="ECO:0000313" key="1">
    <source>
        <dbReference type="EMBL" id="SQI36827.1"/>
    </source>
</evidence>
<organism evidence="1 2">
    <name type="scientific">Serratia plymuthica</name>
    <dbReference type="NCBI Taxonomy" id="82996"/>
    <lineage>
        <taxon>Bacteria</taxon>
        <taxon>Pseudomonadati</taxon>
        <taxon>Pseudomonadota</taxon>
        <taxon>Gammaproteobacteria</taxon>
        <taxon>Enterobacterales</taxon>
        <taxon>Yersiniaceae</taxon>
        <taxon>Serratia</taxon>
    </lineage>
</organism>
<protein>
    <submittedName>
        <fullName evidence="1">Uncharacterized protein</fullName>
    </submittedName>
</protein>